<gene>
    <name evidence="9" type="ORF">BVC80_453g5</name>
</gene>
<dbReference type="Pfam" id="PF08031">
    <property type="entry name" value="BBE"/>
    <property type="match status" value="1"/>
</dbReference>
<keyword evidence="5" id="KW-0274">FAD</keyword>
<dbReference type="InterPro" id="IPR036318">
    <property type="entry name" value="FAD-bd_PCMH-like_sf"/>
</dbReference>
<dbReference type="FunFam" id="3.30.43.10:FF:000004">
    <property type="entry name" value="Berberine bridge enzyme-like 15"/>
    <property type="match status" value="1"/>
</dbReference>
<comment type="similarity">
    <text evidence="2">Belongs to the oxygen-dependent FAD-linked oxidoreductase family.</text>
</comment>
<feature type="domain" description="FAD-binding PCMH-type" evidence="8">
    <location>
        <begin position="57"/>
        <end position="231"/>
    </location>
</feature>
<evidence type="ECO:0000256" key="5">
    <source>
        <dbReference type="ARBA" id="ARBA00022827"/>
    </source>
</evidence>
<dbReference type="GO" id="GO:0016491">
    <property type="term" value="F:oxidoreductase activity"/>
    <property type="evidence" value="ECO:0007669"/>
    <property type="project" value="InterPro"/>
</dbReference>
<evidence type="ECO:0000256" key="1">
    <source>
        <dbReference type="ARBA" id="ARBA00001974"/>
    </source>
</evidence>
<dbReference type="OrthoDB" id="407275at2759"/>
<dbReference type="InterPro" id="IPR016166">
    <property type="entry name" value="FAD-bd_PCMH"/>
</dbReference>
<dbReference type="SUPFAM" id="SSF56176">
    <property type="entry name" value="FAD-binding/transporter-associated domain-like"/>
    <property type="match status" value="1"/>
</dbReference>
<dbReference type="AlphaFoldDB" id="A0A200Q0I5"/>
<organism evidence="9 10">
    <name type="scientific">Macleaya cordata</name>
    <name type="common">Five-seeded plume-poppy</name>
    <name type="synonym">Bocconia cordata</name>
    <dbReference type="NCBI Taxonomy" id="56857"/>
    <lineage>
        <taxon>Eukaryota</taxon>
        <taxon>Viridiplantae</taxon>
        <taxon>Streptophyta</taxon>
        <taxon>Embryophyta</taxon>
        <taxon>Tracheophyta</taxon>
        <taxon>Spermatophyta</taxon>
        <taxon>Magnoliopsida</taxon>
        <taxon>Ranunculales</taxon>
        <taxon>Papaveraceae</taxon>
        <taxon>Papaveroideae</taxon>
        <taxon>Macleaya</taxon>
    </lineage>
</organism>
<dbReference type="Gene3D" id="3.40.462.20">
    <property type="match status" value="1"/>
</dbReference>
<comment type="cofactor">
    <cofactor evidence="1">
        <name>FAD</name>
        <dbReference type="ChEBI" id="CHEBI:57692"/>
    </cofactor>
</comment>
<evidence type="ECO:0000256" key="6">
    <source>
        <dbReference type="ARBA" id="ARBA00023157"/>
    </source>
</evidence>
<evidence type="ECO:0000256" key="4">
    <source>
        <dbReference type="ARBA" id="ARBA00022729"/>
    </source>
</evidence>
<name>A0A200Q0I5_MACCD</name>
<dbReference type="Gene3D" id="3.30.465.10">
    <property type="match status" value="1"/>
</dbReference>
<dbReference type="InterPro" id="IPR012951">
    <property type="entry name" value="BBE"/>
</dbReference>
<accession>A0A200Q0I5</accession>
<evidence type="ECO:0000256" key="2">
    <source>
        <dbReference type="ARBA" id="ARBA00005466"/>
    </source>
</evidence>
<dbReference type="InParanoid" id="A0A200Q0I5"/>
<evidence type="ECO:0000256" key="7">
    <source>
        <dbReference type="ARBA" id="ARBA00023180"/>
    </source>
</evidence>
<dbReference type="FunCoup" id="A0A200Q0I5">
    <property type="interactions" value="62"/>
</dbReference>
<dbReference type="InterPro" id="IPR016169">
    <property type="entry name" value="FAD-bd_PCMH_sub2"/>
</dbReference>
<sequence length="533" mass="59592">MSSVSLGTSSSIHHENFLQCLSFNCQTNSIPTYTPNSPNYTSILNSNIDNLRFKSPTTPKPLLLITPLEESHVQAAVICSKKYGIQIRIRSGGHDYEGLSYLSDVPFIVIDMSEFHSISVDVEDRSAWVETGATLGEVYYRIAEKSPTLGFPAGLGPTVGVGGHISGGGYGTMLRKYGLAADNVIDARIVDVNGRILDKESMGDDLFWAIRGGGGGTFGVVLSWKIRLVLVPPTLTVFTISKTLEQGATSLVYRWQEIAPKLPQELFIRVVTNGVSTNEKGKNTIQVQFNSMFLGGVEELLIVMKERFPELGLESKDCIETSWIRSTLYFAGFGYSIDSPLDALLDKTLPLKGSYKGKTDYVYVPISQVGLEGLWRRVLKEGPRINITPFGGRMNEISDSESPFPHRNSTLFMIMYAVGWDGSQGSDELSSQKHIDWIREMYRYMAPYVSKSPRTAYVNYRDLDLGQSKNGTATYLQGKAWGSRYFKHNYERLVQVKSKFDPENFFRHEQSIPTIASWRKKIDTIDAQLDFTM</sequence>
<keyword evidence="6" id="KW-1015">Disulfide bond</keyword>
<dbReference type="PROSITE" id="PS51387">
    <property type="entry name" value="FAD_PCMH"/>
    <property type="match status" value="1"/>
</dbReference>
<reference evidence="9 10" key="1">
    <citation type="journal article" date="2017" name="Mol. Plant">
        <title>The Genome of Medicinal Plant Macleaya cordata Provides New Insights into Benzylisoquinoline Alkaloids Metabolism.</title>
        <authorList>
            <person name="Liu X."/>
            <person name="Liu Y."/>
            <person name="Huang P."/>
            <person name="Ma Y."/>
            <person name="Qing Z."/>
            <person name="Tang Q."/>
            <person name="Cao H."/>
            <person name="Cheng P."/>
            <person name="Zheng Y."/>
            <person name="Yuan Z."/>
            <person name="Zhou Y."/>
            <person name="Liu J."/>
            <person name="Tang Z."/>
            <person name="Zhuo Y."/>
            <person name="Zhang Y."/>
            <person name="Yu L."/>
            <person name="Huang J."/>
            <person name="Yang P."/>
            <person name="Peng Q."/>
            <person name="Zhang J."/>
            <person name="Jiang W."/>
            <person name="Zhang Z."/>
            <person name="Lin K."/>
            <person name="Ro D.K."/>
            <person name="Chen X."/>
            <person name="Xiong X."/>
            <person name="Shang Y."/>
            <person name="Huang S."/>
            <person name="Zeng J."/>
        </authorList>
    </citation>
    <scope>NUCLEOTIDE SEQUENCE [LARGE SCALE GENOMIC DNA]</scope>
    <source>
        <strain evidence="10">cv. BLH2017</strain>
        <tissue evidence="9">Root</tissue>
    </source>
</reference>
<keyword evidence="10" id="KW-1185">Reference proteome</keyword>
<dbReference type="PANTHER" id="PTHR32448">
    <property type="entry name" value="OS08G0158400 PROTEIN"/>
    <property type="match status" value="1"/>
</dbReference>
<dbReference type="Pfam" id="PF01565">
    <property type="entry name" value="FAD_binding_4"/>
    <property type="match status" value="1"/>
</dbReference>
<evidence type="ECO:0000256" key="3">
    <source>
        <dbReference type="ARBA" id="ARBA00022630"/>
    </source>
</evidence>
<protein>
    <submittedName>
        <fullName evidence="9">FAD linked oxidase</fullName>
    </submittedName>
</protein>
<keyword evidence="7" id="KW-0325">Glycoprotein</keyword>
<keyword evidence="4" id="KW-0732">Signal</keyword>
<evidence type="ECO:0000313" key="9">
    <source>
        <dbReference type="EMBL" id="OVA03981.1"/>
    </source>
</evidence>
<dbReference type="InterPro" id="IPR006094">
    <property type="entry name" value="Oxid_FAD_bind_N"/>
</dbReference>
<dbReference type="InterPro" id="IPR016167">
    <property type="entry name" value="FAD-bd_PCMH_sub1"/>
</dbReference>
<dbReference type="STRING" id="56857.A0A200Q0I5"/>
<dbReference type="Proteomes" id="UP000195402">
    <property type="component" value="Unassembled WGS sequence"/>
</dbReference>
<evidence type="ECO:0000313" key="10">
    <source>
        <dbReference type="Proteomes" id="UP000195402"/>
    </source>
</evidence>
<dbReference type="GO" id="GO:0071949">
    <property type="term" value="F:FAD binding"/>
    <property type="evidence" value="ECO:0007669"/>
    <property type="project" value="InterPro"/>
</dbReference>
<evidence type="ECO:0000259" key="8">
    <source>
        <dbReference type="PROSITE" id="PS51387"/>
    </source>
</evidence>
<comment type="caution">
    <text evidence="9">The sequence shown here is derived from an EMBL/GenBank/DDBJ whole genome shotgun (WGS) entry which is preliminary data.</text>
</comment>
<dbReference type="OMA" id="ANDCREM"/>
<dbReference type="Gene3D" id="3.30.43.10">
    <property type="entry name" value="Uridine Diphospho-n-acetylenolpyruvylglucosamine Reductase, domain 2"/>
    <property type="match status" value="1"/>
</dbReference>
<dbReference type="EMBL" id="MVGT01003444">
    <property type="protein sequence ID" value="OVA03981.1"/>
    <property type="molecule type" value="Genomic_DNA"/>
</dbReference>
<keyword evidence="3" id="KW-0285">Flavoprotein</keyword>
<proteinExistence type="inferred from homology"/>